<evidence type="ECO:0000256" key="7">
    <source>
        <dbReference type="ARBA" id="ARBA00023136"/>
    </source>
</evidence>
<evidence type="ECO:0000256" key="6">
    <source>
        <dbReference type="ARBA" id="ARBA00022989"/>
    </source>
</evidence>
<feature type="transmembrane region" description="Helical" evidence="8">
    <location>
        <begin position="96"/>
        <end position="120"/>
    </location>
</feature>
<evidence type="ECO:0000256" key="4">
    <source>
        <dbReference type="ARBA" id="ARBA00022475"/>
    </source>
</evidence>
<dbReference type="InterPro" id="IPR001463">
    <property type="entry name" value="Na/Ala_symport"/>
</dbReference>
<dbReference type="RefSeq" id="WP_218282117.1">
    <property type="nucleotide sequence ID" value="NZ_CP078093.1"/>
</dbReference>
<feature type="transmembrane region" description="Helical" evidence="8">
    <location>
        <begin position="150"/>
        <end position="169"/>
    </location>
</feature>
<sequence length="483" mass="53866">MELIINYIADFLWDWPLIVTILSTGIYYTLTCKYFQIKYFKHICKSTFGSSENTKEYNANSLTTLETFFTVIATTLGIGNITGVATAISLGGAGALFWMIITGMIGMIIKMAEVTLAVYYRDENEDGSFDSGPMQYIEKGIGVCMNFGKLHVPIAIFCIGIMSTLFITIQNYHASVAISGIFNMNVIYIAFIYLVVLYYAIYKGIKAVSKIFKITIPIISLIYIGSGILVVLRNLDLLLPSIKLIILDAFDINALFGGIAGKGIAEVVRQGVSRAVYSNEAGWGTTPMIHAKANTDHPIKIGFLGAIEVFFDTIIICFTTGVVVVISMVSGNLGVGDEIVIKAFSMGIGNGAKIIIPTIIFLFGLTTSIGWYSYYETIFKYIHKRSKINVLPLIKVMKYIYPLPGFFMVLYVSKNGAPGKLLWAYSDILAGLPTFINIFAVLILSNKFFDLLEDYELRYIKKVEPEERIPIFFKEEDDEYYNF</sequence>
<dbReference type="EMBL" id="CP078093">
    <property type="protein sequence ID" value="QXM05418.1"/>
    <property type="molecule type" value="Genomic_DNA"/>
</dbReference>
<evidence type="ECO:0000313" key="10">
    <source>
        <dbReference type="Proteomes" id="UP000886818"/>
    </source>
</evidence>
<feature type="transmembrane region" description="Helical" evidence="8">
    <location>
        <begin position="68"/>
        <end position="90"/>
    </location>
</feature>
<keyword evidence="10" id="KW-1185">Reference proteome</keyword>
<accession>A0ABX8R8S2</accession>
<evidence type="ECO:0000256" key="8">
    <source>
        <dbReference type="RuleBase" id="RU363064"/>
    </source>
</evidence>
<reference evidence="9" key="1">
    <citation type="submission" date="2021-07" db="EMBL/GenBank/DDBJ databases">
        <title>Complete genome sequence of Crassaminicella sp. 143-21, isolated from a deep-sea hydrothermal vent.</title>
        <authorList>
            <person name="Li X."/>
        </authorList>
    </citation>
    <scope>NUCLEOTIDE SEQUENCE</scope>
    <source>
        <strain evidence="9">143-21</strain>
    </source>
</reference>
<evidence type="ECO:0000256" key="3">
    <source>
        <dbReference type="ARBA" id="ARBA00022448"/>
    </source>
</evidence>
<dbReference type="PANTHER" id="PTHR30330">
    <property type="entry name" value="AGSS FAMILY TRANSPORTER, SODIUM-ALANINE"/>
    <property type="match status" value="1"/>
</dbReference>
<keyword evidence="7 8" id="KW-0472">Membrane</keyword>
<feature type="transmembrane region" description="Helical" evidence="8">
    <location>
        <begin position="309"/>
        <end position="334"/>
    </location>
</feature>
<dbReference type="NCBIfam" id="TIGR00835">
    <property type="entry name" value="agcS"/>
    <property type="match status" value="1"/>
</dbReference>
<organism evidence="9 10">
    <name type="scientific">Crassaminicella indica</name>
    <dbReference type="NCBI Taxonomy" id="2855394"/>
    <lineage>
        <taxon>Bacteria</taxon>
        <taxon>Bacillati</taxon>
        <taxon>Bacillota</taxon>
        <taxon>Clostridia</taxon>
        <taxon>Eubacteriales</taxon>
        <taxon>Clostridiaceae</taxon>
        <taxon>Crassaminicella</taxon>
    </lineage>
</organism>
<name>A0ABX8R8S2_9CLOT</name>
<feature type="transmembrane region" description="Helical" evidence="8">
    <location>
        <begin position="424"/>
        <end position="444"/>
    </location>
</feature>
<keyword evidence="6 8" id="KW-1133">Transmembrane helix</keyword>
<dbReference type="Proteomes" id="UP000886818">
    <property type="component" value="Chromosome"/>
</dbReference>
<feature type="transmembrane region" description="Helical" evidence="8">
    <location>
        <begin position="244"/>
        <end position="265"/>
    </location>
</feature>
<protein>
    <submittedName>
        <fullName evidence="9">Amino acid carrier protein</fullName>
    </submittedName>
</protein>
<evidence type="ECO:0000256" key="1">
    <source>
        <dbReference type="ARBA" id="ARBA00004651"/>
    </source>
</evidence>
<keyword evidence="5 8" id="KW-0812">Transmembrane</keyword>
<dbReference type="PANTHER" id="PTHR30330:SF14">
    <property type="entry name" value="SODIUM_AMINO ACID (ALANINE) SYMPORTER"/>
    <property type="match status" value="1"/>
</dbReference>
<keyword evidence="3 8" id="KW-0813">Transport</keyword>
<comment type="subcellular location">
    <subcellularLocation>
        <location evidence="1 8">Cell membrane</location>
        <topology evidence="1 8">Multi-pass membrane protein</topology>
    </subcellularLocation>
</comment>
<evidence type="ECO:0000256" key="5">
    <source>
        <dbReference type="ARBA" id="ARBA00022692"/>
    </source>
</evidence>
<feature type="transmembrane region" description="Helical" evidence="8">
    <location>
        <begin position="354"/>
        <end position="375"/>
    </location>
</feature>
<keyword evidence="8" id="KW-0769">Symport</keyword>
<feature type="transmembrane region" description="Helical" evidence="8">
    <location>
        <begin position="181"/>
        <end position="202"/>
    </location>
</feature>
<evidence type="ECO:0000313" key="9">
    <source>
        <dbReference type="EMBL" id="QXM05418.1"/>
    </source>
</evidence>
<comment type="similarity">
    <text evidence="2 8">Belongs to the alanine or glycine:cation symporter (AGCS) (TC 2.A.25) family.</text>
</comment>
<proteinExistence type="inferred from homology"/>
<feature type="transmembrane region" description="Helical" evidence="8">
    <location>
        <begin position="396"/>
        <end position="412"/>
    </location>
</feature>
<evidence type="ECO:0000256" key="2">
    <source>
        <dbReference type="ARBA" id="ARBA00009261"/>
    </source>
</evidence>
<dbReference type="Pfam" id="PF01235">
    <property type="entry name" value="Na_Ala_symp"/>
    <property type="match status" value="1"/>
</dbReference>
<gene>
    <name evidence="9" type="ORF">KVH43_08465</name>
</gene>
<keyword evidence="4 8" id="KW-1003">Cell membrane</keyword>
<feature type="transmembrane region" description="Helical" evidence="8">
    <location>
        <begin position="214"/>
        <end position="232"/>
    </location>
</feature>
<feature type="transmembrane region" description="Helical" evidence="8">
    <location>
        <begin position="12"/>
        <end position="30"/>
    </location>
</feature>